<sequence>MVKIAIAGGSGQVAREIINAIRARERHSIVILTRSDTSTTVGSSGIKWKQVDYEDKTALRDTLRGIDTVLSFIQLLSDPGQKAQKNLIDAAIAAGVRRFSPSEYGR</sequence>
<evidence type="ECO:0000313" key="5">
    <source>
        <dbReference type="EMBL" id="KAK3052367.1"/>
    </source>
</evidence>
<dbReference type="PANTHER" id="PTHR47706:SF4">
    <property type="entry name" value="NMRA-LIKE DOMAIN-CONTAINING PROTEIN"/>
    <property type="match status" value="1"/>
</dbReference>
<protein>
    <recommendedName>
        <fullName evidence="4">NmrA-like domain-containing protein</fullName>
    </recommendedName>
</protein>
<keyword evidence="3" id="KW-0560">Oxidoreductase</keyword>
<evidence type="ECO:0000256" key="2">
    <source>
        <dbReference type="ARBA" id="ARBA00022857"/>
    </source>
</evidence>
<evidence type="ECO:0000313" key="6">
    <source>
        <dbReference type="Proteomes" id="UP001271007"/>
    </source>
</evidence>
<dbReference type="GO" id="GO:0016491">
    <property type="term" value="F:oxidoreductase activity"/>
    <property type="evidence" value="ECO:0007669"/>
    <property type="project" value="UniProtKB-KW"/>
</dbReference>
<dbReference type="InterPro" id="IPR051609">
    <property type="entry name" value="NmrA/Isoflavone_reductase-like"/>
</dbReference>
<comment type="similarity">
    <text evidence="1">Belongs to the NmrA-type oxidoreductase family. Isoflavone reductase subfamily.</text>
</comment>
<comment type="caution">
    <text evidence="5">The sequence shown here is derived from an EMBL/GenBank/DDBJ whole genome shotgun (WGS) entry which is preliminary data.</text>
</comment>
<dbReference type="AlphaFoldDB" id="A0AAJ0DEF2"/>
<dbReference type="Pfam" id="PF05368">
    <property type="entry name" value="NmrA"/>
    <property type="match status" value="1"/>
</dbReference>
<evidence type="ECO:0000256" key="1">
    <source>
        <dbReference type="ARBA" id="ARBA00005725"/>
    </source>
</evidence>
<evidence type="ECO:0000259" key="4">
    <source>
        <dbReference type="Pfam" id="PF05368"/>
    </source>
</evidence>
<feature type="domain" description="NmrA-like" evidence="4">
    <location>
        <begin position="3"/>
        <end position="105"/>
    </location>
</feature>
<keyword evidence="6" id="KW-1185">Reference proteome</keyword>
<reference evidence="5" key="1">
    <citation type="submission" date="2023-04" db="EMBL/GenBank/DDBJ databases">
        <title>Black Yeasts Isolated from many extreme environments.</title>
        <authorList>
            <person name="Coleine C."/>
            <person name="Stajich J.E."/>
            <person name="Selbmann L."/>
        </authorList>
    </citation>
    <scope>NUCLEOTIDE SEQUENCE</scope>
    <source>
        <strain evidence="5">CCFEE 5312</strain>
    </source>
</reference>
<keyword evidence="2" id="KW-0521">NADP</keyword>
<proteinExistence type="inferred from homology"/>
<dbReference type="Proteomes" id="UP001271007">
    <property type="component" value="Unassembled WGS sequence"/>
</dbReference>
<organism evidence="5 6">
    <name type="scientific">Extremus antarcticus</name>
    <dbReference type="NCBI Taxonomy" id="702011"/>
    <lineage>
        <taxon>Eukaryota</taxon>
        <taxon>Fungi</taxon>
        <taxon>Dikarya</taxon>
        <taxon>Ascomycota</taxon>
        <taxon>Pezizomycotina</taxon>
        <taxon>Dothideomycetes</taxon>
        <taxon>Dothideomycetidae</taxon>
        <taxon>Mycosphaerellales</taxon>
        <taxon>Extremaceae</taxon>
        <taxon>Extremus</taxon>
    </lineage>
</organism>
<evidence type="ECO:0000256" key="3">
    <source>
        <dbReference type="ARBA" id="ARBA00023002"/>
    </source>
</evidence>
<accession>A0AAJ0DEF2</accession>
<gene>
    <name evidence="5" type="ORF">LTR09_006577</name>
</gene>
<name>A0AAJ0DEF2_9PEZI</name>
<dbReference type="EMBL" id="JAWDJX010000021">
    <property type="protein sequence ID" value="KAK3052367.1"/>
    <property type="molecule type" value="Genomic_DNA"/>
</dbReference>
<dbReference type="InterPro" id="IPR008030">
    <property type="entry name" value="NmrA-like"/>
</dbReference>
<dbReference type="InterPro" id="IPR036291">
    <property type="entry name" value="NAD(P)-bd_dom_sf"/>
</dbReference>
<dbReference type="PANTHER" id="PTHR47706">
    <property type="entry name" value="NMRA-LIKE FAMILY PROTEIN"/>
    <property type="match status" value="1"/>
</dbReference>
<dbReference type="SUPFAM" id="SSF51735">
    <property type="entry name" value="NAD(P)-binding Rossmann-fold domains"/>
    <property type="match status" value="1"/>
</dbReference>
<dbReference type="Gene3D" id="3.40.50.720">
    <property type="entry name" value="NAD(P)-binding Rossmann-like Domain"/>
    <property type="match status" value="1"/>
</dbReference>